<evidence type="ECO:0000313" key="2">
    <source>
        <dbReference type="EMBL" id="BAE88991.1"/>
    </source>
</evidence>
<proteinExistence type="evidence at transcript level"/>
<protein>
    <submittedName>
        <fullName evidence="2">Macaca fascicularis brain cDNA clone: QbsB-11016, similar to human fem-1 homolog a (C.elegans) (FEM1A), mRNA, RefSeq: NM_018708.1</fullName>
    </submittedName>
</protein>
<evidence type="ECO:0000256" key="1">
    <source>
        <dbReference type="SAM" id="MobiDB-lite"/>
    </source>
</evidence>
<dbReference type="AlphaFoldDB" id="I7GM75"/>
<feature type="compositionally biased region" description="Polar residues" evidence="1">
    <location>
        <begin position="42"/>
        <end position="58"/>
    </location>
</feature>
<name>I7GM75_MACFA</name>
<feature type="region of interest" description="Disordered" evidence="1">
    <location>
        <begin position="41"/>
        <end position="77"/>
    </location>
</feature>
<accession>I7GM75</accession>
<reference evidence="2" key="1">
    <citation type="journal article" date="2007" name="PLoS Biol.">
        <title>Rate of evolution in brain-expressed genes in humans and other primates.</title>
        <authorList>
            <person name="Wang H.-Y."/>
            <person name="Chien H.-C."/>
            <person name="Osada N."/>
            <person name="Hashimoto K."/>
            <person name="Sugano S."/>
            <person name="Gojobori T."/>
            <person name="Chou C.-K."/>
            <person name="Tsai S.-F."/>
            <person name="Wu C.-I."/>
            <person name="Shen C.-K.J."/>
        </authorList>
    </citation>
    <scope>NUCLEOTIDE SEQUENCE</scope>
</reference>
<sequence>MKAAVPPAGKLPWKPWNCWELRMWIRNEICLGPSNTGGGPWSSVTRGASTCPNRSPHSWSWPMTIPGRSTPPRSWRR</sequence>
<dbReference type="EMBL" id="AB171928">
    <property type="protein sequence ID" value="BAE88991.1"/>
    <property type="molecule type" value="mRNA"/>
</dbReference>
<organism evidence="2">
    <name type="scientific">Macaca fascicularis</name>
    <name type="common">Crab-eating macaque</name>
    <name type="synonym">Cynomolgus monkey</name>
    <dbReference type="NCBI Taxonomy" id="9541"/>
    <lineage>
        <taxon>Eukaryota</taxon>
        <taxon>Metazoa</taxon>
        <taxon>Chordata</taxon>
        <taxon>Craniata</taxon>
        <taxon>Vertebrata</taxon>
        <taxon>Euteleostomi</taxon>
        <taxon>Mammalia</taxon>
        <taxon>Eutheria</taxon>
        <taxon>Euarchontoglires</taxon>
        <taxon>Primates</taxon>
        <taxon>Haplorrhini</taxon>
        <taxon>Catarrhini</taxon>
        <taxon>Cercopithecidae</taxon>
        <taxon>Cercopithecinae</taxon>
        <taxon>Macaca</taxon>
    </lineage>
</organism>